<proteinExistence type="predicted"/>
<reference evidence="3" key="1">
    <citation type="submission" date="2020-12" db="EMBL/GenBank/DDBJ databases">
        <title>Metabolic potential, ecology and presence of endohyphal bacteria is reflected in genomic diversity of Mucoromycotina.</title>
        <authorList>
            <person name="Muszewska A."/>
            <person name="Okrasinska A."/>
            <person name="Steczkiewicz K."/>
            <person name="Drgas O."/>
            <person name="Orlowska M."/>
            <person name="Perlinska-Lenart U."/>
            <person name="Aleksandrzak-Piekarczyk T."/>
            <person name="Szatraj K."/>
            <person name="Zielenkiewicz U."/>
            <person name="Pilsyk S."/>
            <person name="Malc E."/>
            <person name="Mieczkowski P."/>
            <person name="Kruszewska J.S."/>
            <person name="Biernat P."/>
            <person name="Pawlowska J."/>
        </authorList>
    </citation>
    <scope>NUCLEOTIDE SEQUENCE</scope>
    <source>
        <strain evidence="3">WA0000017839</strain>
    </source>
</reference>
<feature type="region of interest" description="Disordered" evidence="1">
    <location>
        <begin position="376"/>
        <end position="517"/>
    </location>
</feature>
<accession>A0A8H7RCT1</accession>
<evidence type="ECO:0000256" key="1">
    <source>
        <dbReference type="SAM" id="MobiDB-lite"/>
    </source>
</evidence>
<feature type="region of interest" description="Disordered" evidence="1">
    <location>
        <begin position="211"/>
        <end position="288"/>
    </location>
</feature>
<keyword evidence="4" id="KW-1185">Reference proteome</keyword>
<sequence>MGGVTIAHQHEIATDDSFASSYPANMNSTNNVDEEQFNQLLATSGQWPTNDLPVEDLTGEVQDLMMRESMNSWLQPWMGENAACLTDFDTQMYAQSIQLEDLFGQDQLNFTQDMTQSSFYDELTFAHEESSLDTSAPTSSASSPSDSSAHISPIVQPVTDIMIDTLDEESVGELEEVNVVLQVDSPMPTVATANVADIATDIPQERVVENVLKRRRGSSSSEESSDGSSSSSEEESDSEDENEIIPTTVANMNSRRRASYSSSDDSESDAEPIHHHHRSRASSPSAGPYMYMHKRQIEETLLDRITNQLNPEKLPGILPILSSEKASNQQEDEVEIDLSCLAREQLVQVLSYVDACILEQNGGPAVNVDNYITKKPVKKGPRTRPALNHSATATPAAVVMEEPKRRPAKQRSRKPCKPTRTKSRAELTEDIDADSSSSESANETISSSKSAFVNGPMSMASLSKNTSAALPSSAKLKNGRHNSSHSTMASSKKSSSHHSSNTGKACKKQNRRKADDDAMVASSIHVFPDPDSIASSRPKRRAAIHKRRLLEEMLAPSDNEADEDSEDSVLVVYSDEQMDLQVVDNRTIMHQVPVPVQLISTQTEVVAIATATTDTEDSEDTDEDIDIMC</sequence>
<dbReference type="Pfam" id="PF17035">
    <property type="entry name" value="BET"/>
    <property type="match status" value="1"/>
</dbReference>
<evidence type="ECO:0000313" key="4">
    <source>
        <dbReference type="Proteomes" id="UP000603453"/>
    </source>
</evidence>
<dbReference type="EMBL" id="JAEPRD010000020">
    <property type="protein sequence ID" value="KAG2208293.1"/>
    <property type="molecule type" value="Genomic_DNA"/>
</dbReference>
<dbReference type="Gene3D" id="1.20.1270.220">
    <property type="match status" value="1"/>
</dbReference>
<dbReference type="OrthoDB" id="2416617at2759"/>
<feature type="compositionally biased region" description="Basic residues" evidence="1">
    <location>
        <begin position="406"/>
        <end position="422"/>
    </location>
</feature>
<dbReference type="Proteomes" id="UP000603453">
    <property type="component" value="Unassembled WGS sequence"/>
</dbReference>
<dbReference type="AlphaFoldDB" id="A0A8H7RCT1"/>
<feature type="compositionally biased region" description="Low complexity" evidence="1">
    <location>
        <begin position="132"/>
        <end position="148"/>
    </location>
</feature>
<feature type="compositionally biased region" description="Acidic residues" evidence="1">
    <location>
        <begin position="232"/>
        <end position="243"/>
    </location>
</feature>
<feature type="compositionally biased region" description="Low complexity" evidence="1">
    <location>
        <begin position="484"/>
        <end position="502"/>
    </location>
</feature>
<feature type="compositionally biased region" description="Polar residues" evidence="1">
    <location>
        <begin position="460"/>
        <end position="470"/>
    </location>
</feature>
<dbReference type="InterPro" id="IPR027353">
    <property type="entry name" value="NET_dom"/>
</dbReference>
<feature type="compositionally biased region" description="Low complexity" evidence="1">
    <location>
        <begin position="434"/>
        <end position="451"/>
    </location>
</feature>
<organism evidence="3 4">
    <name type="scientific">Mucor saturninus</name>
    <dbReference type="NCBI Taxonomy" id="64648"/>
    <lineage>
        <taxon>Eukaryota</taxon>
        <taxon>Fungi</taxon>
        <taxon>Fungi incertae sedis</taxon>
        <taxon>Mucoromycota</taxon>
        <taxon>Mucoromycotina</taxon>
        <taxon>Mucoromycetes</taxon>
        <taxon>Mucorales</taxon>
        <taxon>Mucorineae</taxon>
        <taxon>Mucoraceae</taxon>
        <taxon>Mucor</taxon>
    </lineage>
</organism>
<feature type="domain" description="NET" evidence="2">
    <location>
        <begin position="307"/>
        <end position="354"/>
    </location>
</feature>
<feature type="region of interest" description="Disordered" evidence="1">
    <location>
        <begin position="130"/>
        <end position="153"/>
    </location>
</feature>
<evidence type="ECO:0000313" key="3">
    <source>
        <dbReference type="EMBL" id="KAG2208293.1"/>
    </source>
</evidence>
<name>A0A8H7RCT1_9FUNG</name>
<protein>
    <recommendedName>
        <fullName evidence="2">NET domain-containing protein</fullName>
    </recommendedName>
</protein>
<gene>
    <name evidence="3" type="ORF">INT47_006149</name>
</gene>
<evidence type="ECO:0000259" key="2">
    <source>
        <dbReference type="Pfam" id="PF17035"/>
    </source>
</evidence>
<comment type="caution">
    <text evidence="3">The sequence shown here is derived from an EMBL/GenBank/DDBJ whole genome shotgun (WGS) entry which is preliminary data.</text>
</comment>
<feature type="compositionally biased region" description="Low complexity" evidence="1">
    <location>
        <begin position="218"/>
        <end position="231"/>
    </location>
</feature>
<dbReference type="InterPro" id="IPR038336">
    <property type="entry name" value="NET_sf"/>
</dbReference>